<dbReference type="EC" id="3.4.11.-" evidence="2"/>
<accession>A0A0K2G6X3</accession>
<keyword evidence="2" id="KW-0031">Aminopeptidase</keyword>
<keyword evidence="2" id="KW-0645">Protease</keyword>
<dbReference type="CDD" id="cd02253">
    <property type="entry name" value="DmpA"/>
    <property type="match status" value="1"/>
</dbReference>
<keyword evidence="2" id="KW-0378">Hydrolase</keyword>
<evidence type="ECO:0000313" key="2">
    <source>
        <dbReference type="EMBL" id="ALA56680.1"/>
    </source>
</evidence>
<dbReference type="InterPro" id="IPR016117">
    <property type="entry name" value="ArgJ-like_dom_sf"/>
</dbReference>
<dbReference type="Proteomes" id="UP000069205">
    <property type="component" value="Chromosome"/>
</dbReference>
<dbReference type="SUPFAM" id="SSF56266">
    <property type="entry name" value="DmpA/ArgJ-like"/>
    <property type="match status" value="1"/>
</dbReference>
<gene>
    <name evidence="2" type="primary">dmpA</name>
    <name evidence="2" type="ORF">NITMOv2_0241</name>
</gene>
<proteinExistence type="inferred from homology"/>
<evidence type="ECO:0000313" key="3">
    <source>
        <dbReference type="Proteomes" id="UP000069205"/>
    </source>
</evidence>
<dbReference type="PANTHER" id="PTHR36512:SF3">
    <property type="entry name" value="BLR5678 PROTEIN"/>
    <property type="match status" value="1"/>
</dbReference>
<dbReference type="PATRIC" id="fig|42253.5.peg.234"/>
<evidence type="ECO:0000256" key="1">
    <source>
        <dbReference type="ARBA" id="ARBA00007068"/>
    </source>
</evidence>
<dbReference type="AlphaFoldDB" id="A0A0K2G6X3"/>
<name>A0A0K2G6X3_NITMO</name>
<comment type="similarity">
    <text evidence="1">Belongs to the peptidase S58 family.</text>
</comment>
<reference evidence="2 3" key="1">
    <citation type="journal article" date="2015" name="Proc. Natl. Acad. Sci. U.S.A.">
        <title>Expanded metabolic versatility of ubiquitous nitrite-oxidizing bacteria from the genus Nitrospira.</title>
        <authorList>
            <person name="Koch H."/>
            <person name="Lucker S."/>
            <person name="Albertsen M."/>
            <person name="Kitzinger K."/>
            <person name="Herbold C."/>
            <person name="Spieck E."/>
            <person name="Nielsen P.H."/>
            <person name="Wagner M."/>
            <person name="Daims H."/>
        </authorList>
    </citation>
    <scope>NUCLEOTIDE SEQUENCE [LARGE SCALE GENOMIC DNA]</scope>
    <source>
        <strain evidence="2 3">NSP M-1</strain>
    </source>
</reference>
<protein>
    <submittedName>
        <fullName evidence="2">Peptidase S58</fullName>
        <ecNumber evidence="2">3.4.11.-</ecNumber>
    </submittedName>
</protein>
<dbReference type="Gene3D" id="3.60.70.12">
    <property type="entry name" value="L-amino peptidase D-ALA esterase/amidase"/>
    <property type="match status" value="1"/>
</dbReference>
<dbReference type="InterPro" id="IPR005321">
    <property type="entry name" value="Peptidase_S58_DmpA"/>
</dbReference>
<organism evidence="2 3">
    <name type="scientific">Nitrospira moscoviensis</name>
    <dbReference type="NCBI Taxonomy" id="42253"/>
    <lineage>
        <taxon>Bacteria</taxon>
        <taxon>Pseudomonadati</taxon>
        <taxon>Nitrospirota</taxon>
        <taxon>Nitrospiria</taxon>
        <taxon>Nitrospirales</taxon>
        <taxon>Nitrospiraceae</taxon>
        <taxon>Nitrospira</taxon>
    </lineage>
</organism>
<dbReference type="KEGG" id="nmv:NITMOv2_0241"/>
<keyword evidence="3" id="KW-1185">Reference proteome</keyword>
<dbReference type="GO" id="GO:0004177">
    <property type="term" value="F:aminopeptidase activity"/>
    <property type="evidence" value="ECO:0007669"/>
    <property type="project" value="UniProtKB-KW"/>
</dbReference>
<dbReference type="STRING" id="42253.NITMOv2_0241"/>
<dbReference type="EMBL" id="CP011801">
    <property type="protein sequence ID" value="ALA56680.1"/>
    <property type="molecule type" value="Genomic_DNA"/>
</dbReference>
<sequence length="436" mass="45630">MEKKSRPFHWAQPSRPSIPRSTSVFLTEAVPMTCDGFGSFRSGPPLHAALPAFCLLALLAGVTAAAAESGEGRHRVRELGITVGQYDPGPLNAITDVAGVTVGHTTLIRGEGPLKPGEGPVRTGVTVVIPRGDVWHNKVAAGAFVLNGTGEMTGVSWIAESGFLEYPVALTNTLNVPRVANGVISWMIRKYPEIGISDDTLTPVVAECDDGRLNDIQGRHVSEQDVMAALDNAAGGPVPEGAVGAGTGMVSYGFKGGIGTASRSLPSGEGGYTVGVLVNANHGRRSELLVTGVPVGRLYEVPPPLAQPVHPGLSEGSIIIVIATDAPLDGRQLTRLTKRAALGLARTGSTGRHGSGDFILAFSTANVIPHYPKEPTYSLTHLADTYLNPLFTATVEATEEAILNALTMATTVVGRDGHRVEAIDLDRLKTLVGRGR</sequence>
<dbReference type="Pfam" id="PF03576">
    <property type="entry name" value="Peptidase_S58"/>
    <property type="match status" value="1"/>
</dbReference>
<dbReference type="PANTHER" id="PTHR36512">
    <property type="entry name" value="D-AMINOPEPTIDASE"/>
    <property type="match status" value="1"/>
</dbReference>